<dbReference type="InParanoid" id="A0A067QNH9"/>
<evidence type="ECO:0000313" key="1">
    <source>
        <dbReference type="EMBL" id="KDR11047.1"/>
    </source>
</evidence>
<organism evidence="1 2">
    <name type="scientific">Zootermopsis nevadensis</name>
    <name type="common">Dampwood termite</name>
    <dbReference type="NCBI Taxonomy" id="136037"/>
    <lineage>
        <taxon>Eukaryota</taxon>
        <taxon>Metazoa</taxon>
        <taxon>Ecdysozoa</taxon>
        <taxon>Arthropoda</taxon>
        <taxon>Hexapoda</taxon>
        <taxon>Insecta</taxon>
        <taxon>Pterygota</taxon>
        <taxon>Neoptera</taxon>
        <taxon>Polyneoptera</taxon>
        <taxon>Dictyoptera</taxon>
        <taxon>Blattodea</taxon>
        <taxon>Blattoidea</taxon>
        <taxon>Termitoidae</taxon>
        <taxon>Termopsidae</taxon>
        <taxon>Zootermopsis</taxon>
    </lineage>
</organism>
<accession>A0A067QNH9</accession>
<keyword evidence="2" id="KW-1185">Reference proteome</keyword>
<evidence type="ECO:0000313" key="2">
    <source>
        <dbReference type="Proteomes" id="UP000027135"/>
    </source>
</evidence>
<gene>
    <name evidence="1" type="ORF">L798_14631</name>
</gene>
<name>A0A067QNH9_ZOONE</name>
<sequence length="104" mass="10866">MTCKINSSFCCGDTTLEAMPDDDIGDGTKCKFNGAEVTGRDSISFCLVGQFASIAFFATAISTVDVLATLSAEAAFTYSCFLEPQCAFTTRGVVIVVPAALGKL</sequence>
<reference evidence="1 2" key="1">
    <citation type="journal article" date="2014" name="Nat. Commun.">
        <title>Molecular traces of alternative social organization in a termite genome.</title>
        <authorList>
            <person name="Terrapon N."/>
            <person name="Li C."/>
            <person name="Robertson H.M."/>
            <person name="Ji L."/>
            <person name="Meng X."/>
            <person name="Booth W."/>
            <person name="Chen Z."/>
            <person name="Childers C.P."/>
            <person name="Glastad K.M."/>
            <person name="Gokhale K."/>
            <person name="Gowin J."/>
            <person name="Gronenberg W."/>
            <person name="Hermansen R.A."/>
            <person name="Hu H."/>
            <person name="Hunt B.G."/>
            <person name="Huylmans A.K."/>
            <person name="Khalil S.M."/>
            <person name="Mitchell R.D."/>
            <person name="Munoz-Torres M.C."/>
            <person name="Mustard J.A."/>
            <person name="Pan H."/>
            <person name="Reese J.T."/>
            <person name="Scharf M.E."/>
            <person name="Sun F."/>
            <person name="Vogel H."/>
            <person name="Xiao J."/>
            <person name="Yang W."/>
            <person name="Yang Z."/>
            <person name="Yang Z."/>
            <person name="Zhou J."/>
            <person name="Zhu J."/>
            <person name="Brent C.S."/>
            <person name="Elsik C.G."/>
            <person name="Goodisman M.A."/>
            <person name="Liberles D.A."/>
            <person name="Roe R.M."/>
            <person name="Vargo E.L."/>
            <person name="Vilcinskas A."/>
            <person name="Wang J."/>
            <person name="Bornberg-Bauer E."/>
            <person name="Korb J."/>
            <person name="Zhang G."/>
            <person name="Liebig J."/>
        </authorList>
    </citation>
    <scope>NUCLEOTIDE SEQUENCE [LARGE SCALE GENOMIC DNA]</scope>
    <source>
        <tissue evidence="1">Whole organism</tissue>
    </source>
</reference>
<protein>
    <submittedName>
        <fullName evidence="1">Uncharacterized protein</fullName>
    </submittedName>
</protein>
<proteinExistence type="predicted"/>
<dbReference type="AlphaFoldDB" id="A0A067QNH9"/>
<dbReference type="Proteomes" id="UP000027135">
    <property type="component" value="Unassembled WGS sequence"/>
</dbReference>
<dbReference type="EMBL" id="KK853123">
    <property type="protein sequence ID" value="KDR11047.1"/>
    <property type="molecule type" value="Genomic_DNA"/>
</dbReference>